<dbReference type="RefSeq" id="WP_132805515.1">
    <property type="nucleotide sequence ID" value="NZ_SMAK01000002.1"/>
</dbReference>
<name>A0A4R3MHP4_9HYPH</name>
<dbReference type="AlphaFoldDB" id="A0A4R3MHP4"/>
<sequence>MSRTRNRQHAVATLESALSDSERAATIERIEAVVGPGNVGALAPGARNPVGRSMFWVLLDDAGQAAEIARLPGVKSCNIQPERHAV</sequence>
<comment type="caution">
    <text evidence="1">The sequence shown here is derived from an EMBL/GenBank/DDBJ whole genome shotgun (WGS) entry which is preliminary data.</text>
</comment>
<proteinExistence type="predicted"/>
<evidence type="ECO:0000313" key="1">
    <source>
        <dbReference type="EMBL" id="TCT12757.1"/>
    </source>
</evidence>
<dbReference type="Proteomes" id="UP000295678">
    <property type="component" value="Unassembled WGS sequence"/>
</dbReference>
<dbReference type="EMBL" id="SMAK01000002">
    <property type="protein sequence ID" value="TCT12757.1"/>
    <property type="molecule type" value="Genomic_DNA"/>
</dbReference>
<organism evidence="1 2">
    <name type="scientific">Tepidamorphus gemmatus</name>
    <dbReference type="NCBI Taxonomy" id="747076"/>
    <lineage>
        <taxon>Bacteria</taxon>
        <taxon>Pseudomonadati</taxon>
        <taxon>Pseudomonadota</taxon>
        <taxon>Alphaproteobacteria</taxon>
        <taxon>Hyphomicrobiales</taxon>
        <taxon>Tepidamorphaceae</taxon>
        <taxon>Tepidamorphus</taxon>
    </lineage>
</organism>
<gene>
    <name evidence="1" type="ORF">EDC22_102443</name>
</gene>
<keyword evidence="2" id="KW-1185">Reference proteome</keyword>
<reference evidence="1 2" key="1">
    <citation type="submission" date="2019-03" db="EMBL/GenBank/DDBJ databases">
        <title>Genomic Encyclopedia of Type Strains, Phase IV (KMG-IV): sequencing the most valuable type-strain genomes for metagenomic binning, comparative biology and taxonomic classification.</title>
        <authorList>
            <person name="Goeker M."/>
        </authorList>
    </citation>
    <scope>NUCLEOTIDE SEQUENCE [LARGE SCALE GENOMIC DNA]</scope>
    <source>
        <strain evidence="1 2">DSM 19345</strain>
    </source>
</reference>
<evidence type="ECO:0000313" key="2">
    <source>
        <dbReference type="Proteomes" id="UP000295678"/>
    </source>
</evidence>
<protein>
    <submittedName>
        <fullName evidence="1">Uncharacterized protein</fullName>
    </submittedName>
</protein>
<accession>A0A4R3MHP4</accession>